<proteinExistence type="predicted"/>
<evidence type="ECO:0000313" key="2">
    <source>
        <dbReference type="EMBL" id="PNS17733.1"/>
    </source>
</evidence>
<dbReference type="AlphaFoldDB" id="A0A2K1QS94"/>
<feature type="compositionally biased region" description="Basic and acidic residues" evidence="1">
    <location>
        <begin position="838"/>
        <end position="854"/>
    </location>
</feature>
<dbReference type="EMBL" id="NKHZ01000049">
    <property type="protein sequence ID" value="PNS17733.1"/>
    <property type="molecule type" value="Genomic_DNA"/>
</dbReference>
<feature type="region of interest" description="Disordered" evidence="1">
    <location>
        <begin position="209"/>
        <end position="239"/>
    </location>
</feature>
<gene>
    <name evidence="2" type="ORF">CAC42_3128</name>
</gene>
<feature type="compositionally biased region" description="Polar residues" evidence="1">
    <location>
        <begin position="1006"/>
        <end position="1026"/>
    </location>
</feature>
<feature type="region of interest" description="Disordered" evidence="1">
    <location>
        <begin position="295"/>
        <end position="407"/>
    </location>
</feature>
<feature type="region of interest" description="Disordered" evidence="1">
    <location>
        <begin position="719"/>
        <end position="770"/>
    </location>
</feature>
<feature type="region of interest" description="Disordered" evidence="1">
    <location>
        <begin position="1082"/>
        <end position="1144"/>
    </location>
</feature>
<name>A0A2K1QS94_9PEZI</name>
<evidence type="ECO:0000256" key="1">
    <source>
        <dbReference type="SAM" id="MobiDB-lite"/>
    </source>
</evidence>
<organism evidence="2 3">
    <name type="scientific">Sphaceloma murrayae</name>
    <dbReference type="NCBI Taxonomy" id="2082308"/>
    <lineage>
        <taxon>Eukaryota</taxon>
        <taxon>Fungi</taxon>
        <taxon>Dikarya</taxon>
        <taxon>Ascomycota</taxon>
        <taxon>Pezizomycotina</taxon>
        <taxon>Dothideomycetes</taxon>
        <taxon>Dothideomycetidae</taxon>
        <taxon>Myriangiales</taxon>
        <taxon>Elsinoaceae</taxon>
        <taxon>Sphaceloma</taxon>
    </lineage>
</organism>
<feature type="compositionally biased region" description="Basic and acidic residues" evidence="1">
    <location>
        <begin position="920"/>
        <end position="930"/>
    </location>
</feature>
<comment type="caution">
    <text evidence="2">The sequence shown here is derived from an EMBL/GenBank/DDBJ whole genome shotgun (WGS) entry which is preliminary data.</text>
</comment>
<feature type="compositionally biased region" description="Low complexity" evidence="1">
    <location>
        <begin position="1027"/>
        <end position="1041"/>
    </location>
</feature>
<evidence type="ECO:0000313" key="3">
    <source>
        <dbReference type="Proteomes" id="UP000243797"/>
    </source>
</evidence>
<feature type="region of interest" description="Disordered" evidence="1">
    <location>
        <begin position="1"/>
        <end position="73"/>
    </location>
</feature>
<feature type="compositionally biased region" description="Low complexity" evidence="1">
    <location>
        <begin position="574"/>
        <end position="585"/>
    </location>
</feature>
<feature type="region of interest" description="Disordered" evidence="1">
    <location>
        <begin position="784"/>
        <end position="1049"/>
    </location>
</feature>
<dbReference type="InParanoid" id="A0A2K1QS94"/>
<feature type="compositionally biased region" description="Basic and acidic residues" evidence="1">
    <location>
        <begin position="612"/>
        <end position="621"/>
    </location>
</feature>
<accession>A0A2K1QS94</accession>
<dbReference type="OrthoDB" id="5341904at2759"/>
<reference evidence="2 3" key="1">
    <citation type="submission" date="2017-06" db="EMBL/GenBank/DDBJ databases">
        <title>Draft genome sequence of a variant of Elsinoe murrayae.</title>
        <authorList>
            <person name="Cheng Q."/>
        </authorList>
    </citation>
    <scope>NUCLEOTIDE SEQUENCE [LARGE SCALE GENOMIC DNA]</scope>
    <source>
        <strain evidence="2 3">CQ-2017a</strain>
    </source>
</reference>
<feature type="compositionally biased region" description="Polar residues" evidence="1">
    <location>
        <begin position="1163"/>
        <end position="1173"/>
    </location>
</feature>
<feature type="region of interest" description="Disordered" evidence="1">
    <location>
        <begin position="452"/>
        <end position="527"/>
    </location>
</feature>
<feature type="region of interest" description="Disordered" evidence="1">
    <location>
        <begin position="556"/>
        <end position="646"/>
    </location>
</feature>
<feature type="compositionally biased region" description="Polar residues" evidence="1">
    <location>
        <begin position="893"/>
        <end position="919"/>
    </location>
</feature>
<dbReference type="Proteomes" id="UP000243797">
    <property type="component" value="Unassembled WGS sequence"/>
</dbReference>
<protein>
    <submittedName>
        <fullName evidence="2">Uncharacterized protein</fullName>
    </submittedName>
</protein>
<feature type="compositionally biased region" description="Low complexity" evidence="1">
    <location>
        <begin position="26"/>
        <end position="40"/>
    </location>
</feature>
<feature type="compositionally biased region" description="Low complexity" evidence="1">
    <location>
        <begin position="1111"/>
        <end position="1128"/>
    </location>
</feature>
<feature type="compositionally biased region" description="Low complexity" evidence="1">
    <location>
        <begin position="596"/>
        <end position="607"/>
    </location>
</feature>
<sequence>MVEIPFVRRRSAKKSLSEDDLISPVETTETTSTRSNTIIRRLTKPRQINDPHPLSQRTDSRGPRSNLADSNRKSFERRSFRSSLFFTESASPEVESWIVEEPLELDYQGDSENGTMSAEMFKSVAKKTSLKNILCDKEEPSESLDAGIDLDAAIQLLQELKKKASPEELVALHRALLPTKGGQTKDHAEEITTSPYSRRSSMVVPGIATRSKSPAKSPKVAHSPLVPSTTTPVKKRRPLSQQIESMMSRKEPALARQTSCIELPPHKGIPTLSRSYSPADLDVSTIGALRLGTLRVTNGSPEPSIASEAEESGPFTSSGHSRSRSEPKQTLEWTAEEANSLRDEATTPRPGTSMRVEDARRSVIPGLDAYHDSSEEEEAAKDVKQQTPRLQPDYQESLAASGPYKKPAFNVSVGSIISRLSTIQDDESMAERAPSPSGTITSNACALQRLTGQATNQSPPPSSGSDSSSMYPGAIHRLSPLHSNPRPAVPVKSDSGYASETHRAGRFSLSDEESPDSFPTPKRPTSWGLAMRSHCQLETIPSVSDILSTVDGDSDCKESYDGTFSDPQTTPKATSSPFVSPTTSSVPPPIQRNPASSSSSIPSFVSSEPELLDTKASEKALKPRKKLYKPPPAHRNTSSEVLPTPMSPNLYPSVPDELSVNFSRRISRTPGTFHPEHALAAQAHVSKESLVHGRVSTDLASSPTPCEDKARTPVRATVDIKGTPDSTPEVGLEKKKSRFRLRGRSRSKSLARPEVHLPREQGTPTVSETVPQFADIVRAKEVELQGDKARQRSVSRPRAVGDNSTRESNPGYPAIERVADQRWSPRAQPDPENSVEYKPYRRADSVPREQEQRRQSAVVERPAREENVPRRARSKSMAANVGRVARNDHDSEQTATPRTPKNKSSAYFQSTPQQVQSEPKVQETRRERRNTFAQVFLRGTSRDRLPRSPRSRSRSNSRSPKLPDVNNPAYIASRFSSPPPDKRSAMLQSPHHVPSWESDRDGGKPNSAQATPTPTQGKFDNVTRNDSAVSASSVHASARKSATPRSAPLANISTNVVQSTLDRDDDANYRAYRASDAISITKLTSPLRETRDPIKKQPRQPPPPPPNGLVHATHAQYYAQTQAQANQARRTPRHLDGARSPDSLFDRYGGGLDYGWERGNGFQGSAGTRSQASDKAHRKSLVLSESHGVDLSDIPVFVKKV</sequence>
<feature type="region of interest" description="Disordered" evidence="1">
    <location>
        <begin position="1156"/>
        <end position="1185"/>
    </location>
</feature>
<feature type="compositionally biased region" description="Basic residues" evidence="1">
    <location>
        <begin position="735"/>
        <end position="749"/>
    </location>
</feature>
<keyword evidence="3" id="KW-1185">Reference proteome</keyword>